<gene>
    <name evidence="3" type="ORF">KOSB73_320068</name>
</gene>
<evidence type="ECO:0000313" key="3">
    <source>
        <dbReference type="EMBL" id="SNU37230.1"/>
    </source>
</evidence>
<dbReference type="InterPro" id="IPR011119">
    <property type="entry name" value="Unchr_helicase_relaxase_TraI"/>
</dbReference>
<keyword evidence="3" id="KW-0067">ATP-binding</keyword>
<dbReference type="EMBL" id="FZTC01000026">
    <property type="protein sequence ID" value="SNU37230.1"/>
    <property type="molecule type" value="Genomic_DNA"/>
</dbReference>
<accession>A0A285B8J2</accession>
<protein>
    <submittedName>
        <fullName evidence="3">Putative helicase</fullName>
    </submittedName>
</protein>
<keyword evidence="3" id="KW-0547">Nucleotide-binding</keyword>
<name>A0A285B8J2_9ENTR</name>
<dbReference type="Pfam" id="PF07514">
    <property type="entry name" value="TraI_2"/>
    <property type="match status" value="1"/>
</dbReference>
<feature type="domain" description="Uncharacterised" evidence="2">
    <location>
        <begin position="66"/>
        <end position="284"/>
    </location>
</feature>
<dbReference type="AlphaFoldDB" id="A0A285B8J2"/>
<keyword evidence="3" id="KW-0378">Hydrolase</keyword>
<evidence type="ECO:0000313" key="4">
    <source>
        <dbReference type="Proteomes" id="UP000220639"/>
    </source>
</evidence>
<evidence type="ECO:0000259" key="2">
    <source>
        <dbReference type="Pfam" id="PF07514"/>
    </source>
</evidence>
<dbReference type="RefSeq" id="WP_009653253.1">
    <property type="nucleotide sequence ID" value="NZ_CABGWT010000017.1"/>
</dbReference>
<dbReference type="NCBIfam" id="NF041494">
    <property type="entry name" value="MobH"/>
    <property type="match status" value="1"/>
</dbReference>
<dbReference type="Gene3D" id="1.10.3210.40">
    <property type="match status" value="1"/>
</dbReference>
<keyword evidence="3" id="KW-0347">Helicase</keyword>
<dbReference type="GO" id="GO:0004386">
    <property type="term" value="F:helicase activity"/>
    <property type="evidence" value="ECO:0007669"/>
    <property type="project" value="UniProtKB-KW"/>
</dbReference>
<organism evidence="3 4">
    <name type="scientific">Klebsiella grimontii</name>
    <dbReference type="NCBI Taxonomy" id="2058152"/>
    <lineage>
        <taxon>Bacteria</taxon>
        <taxon>Pseudomonadati</taxon>
        <taxon>Pseudomonadota</taxon>
        <taxon>Gammaproteobacteria</taxon>
        <taxon>Enterobacterales</taxon>
        <taxon>Enterobacteriaceae</taxon>
        <taxon>Klebsiella/Raoultella group</taxon>
        <taxon>Klebsiella</taxon>
    </lineage>
</organism>
<sequence>MSIISSLFMKIRVALFGGPDYEIVYDTDDEYDIPHTPNKDVQNYLDYPSKPTGITLYSEREILSVHANRLQEINMYIGLPNSDLSDEAYTFTNLIIKPLMEFTRWIHLLPASENHHHAGTGGLLTHSLETAFLALKFAYSTELSPIGLQDEEQVRKRRYLYAAFICGLLHDAGKIFDVDVISSTPGVNSTWRPLSASLMDWANTNRIMSYEVIWRKRTANDHSVRAPVFLERCLNDTCLNYLSDVVKERMYDKMLASLGNYTTSDDFISRCMRTADWHSTGTDTSYRYDKQSGIRASDTAARAISIIKDNISALNINGFDSSPTLAGQNGPSPVHIMIIGGAVYINEHTALDYILNQFKKLGVNFPDGEIGRKSLTDLLVNGGYIEPYGDQRIAHFFHRGEFTEMDIQRMFSDGIKGLSWYSLLKIKWVGFLFKYDVIPENLPGIFSINDTNDYVYVDRKGNDTIYTRPISIGIKSIRLGNGNLTDEPVTPDDAPQPDSKPAEQSENAQEMAVSIDQDNSVSDEENSTNPQVSSEEVETQQKENKQKNTSKKQKKKEAITKEEYITRLQHQFNNNAITPSEMALIDGLLHVSDSYIRSIAPLDDTKLMESELFTLSLRIGSINEEFSVPANDGKRYTQLSNEVSLIQLRHQPDVKSVEMLPLLSSDLFGGVTPDETASAFNLSVLKTDVYPEPLPPERYEKELPVATDSQFEPSDIPPSEYPDIQTDDADQSWGDYDMYSQDDSAIQMRGELPDVSTDIHGAGELTKNRQLLESVTGNSTDSTVVDAADEQEQEGFSEINRGFEELFARQDHIITDPAIVITENIEEAELLPLPTDEVAGATDSDTLQSDIDTIITLLNKIRLNNTSITVRQLLLTVVVTDINFCLRLRITEDIASWGFDQDELAKLRSAFSQFPIAKVKVGFGRPIRHYMIRLKDIQQGAQRNNIFYDEFIAFFNHQEEGL</sequence>
<proteinExistence type="predicted"/>
<reference evidence="4" key="1">
    <citation type="submission" date="2017-08" db="EMBL/GenBank/DDBJ databases">
        <authorList>
            <person name="Brisse S."/>
        </authorList>
    </citation>
    <scope>NUCLEOTIDE SEQUENCE [LARGE SCALE GENOMIC DNA]</scope>
    <source>
        <strain evidence="4">06D021</strain>
    </source>
</reference>
<dbReference type="Proteomes" id="UP000220639">
    <property type="component" value="Unassembled WGS sequence"/>
</dbReference>
<feature type="region of interest" description="Disordered" evidence="1">
    <location>
        <begin position="481"/>
        <end position="558"/>
    </location>
</feature>
<evidence type="ECO:0000256" key="1">
    <source>
        <dbReference type="SAM" id="MobiDB-lite"/>
    </source>
</evidence>